<evidence type="ECO:0000313" key="3">
    <source>
        <dbReference type="Proteomes" id="UP000232149"/>
    </source>
</evidence>
<sequence length="60" mass="6963">MNILGEPRPILLQNKTGMDEERDRALRSNLRSAFRFSKAHRRISASIPLAKNFPIKKDRT</sequence>
<dbReference type="Proteomes" id="UP000232188">
    <property type="component" value="Unassembled WGS sequence"/>
</dbReference>
<proteinExistence type="predicted"/>
<dbReference type="EMBL" id="NPDV01000011">
    <property type="protein sequence ID" value="PJZ52777.1"/>
    <property type="molecule type" value="Genomic_DNA"/>
</dbReference>
<accession>A0A2M9YMJ6</accession>
<evidence type="ECO:0000313" key="1">
    <source>
        <dbReference type="EMBL" id="PJZ52777.1"/>
    </source>
</evidence>
<evidence type="ECO:0000313" key="4">
    <source>
        <dbReference type="Proteomes" id="UP000232188"/>
    </source>
</evidence>
<dbReference type="Proteomes" id="UP000232149">
    <property type="component" value="Unassembled WGS sequence"/>
</dbReference>
<keyword evidence="3" id="KW-1185">Reference proteome</keyword>
<evidence type="ECO:0000313" key="2">
    <source>
        <dbReference type="EMBL" id="PJZ59474.1"/>
    </source>
</evidence>
<reference evidence="3 4" key="1">
    <citation type="submission" date="2017-07" db="EMBL/GenBank/DDBJ databases">
        <title>Leptospira spp. isolated from tropical soils.</title>
        <authorList>
            <person name="Thibeaux R."/>
            <person name="Iraola G."/>
            <person name="Ferres I."/>
            <person name="Bierque E."/>
            <person name="Girault D."/>
            <person name="Soupe-Gilbert M.-E."/>
            <person name="Picardeau M."/>
            <person name="Goarant C."/>
        </authorList>
    </citation>
    <scope>NUCLEOTIDE SEQUENCE [LARGE SCALE GENOMIC DNA]</scope>
    <source>
        <strain evidence="1 4">FH2-B-C1</strain>
        <strain evidence="2 3">FH2-B-D1</strain>
    </source>
</reference>
<comment type="caution">
    <text evidence="1">The sequence shown here is derived from an EMBL/GenBank/DDBJ whole genome shotgun (WGS) entry which is preliminary data.</text>
</comment>
<organism evidence="1 4">
    <name type="scientific">Leptospira adleri</name>
    <dbReference type="NCBI Taxonomy" id="2023186"/>
    <lineage>
        <taxon>Bacteria</taxon>
        <taxon>Pseudomonadati</taxon>
        <taxon>Spirochaetota</taxon>
        <taxon>Spirochaetia</taxon>
        <taxon>Leptospirales</taxon>
        <taxon>Leptospiraceae</taxon>
        <taxon>Leptospira</taxon>
    </lineage>
</organism>
<dbReference type="AlphaFoldDB" id="A0A2M9YMJ6"/>
<dbReference type="EMBL" id="NPDU01000133">
    <property type="protein sequence ID" value="PJZ59474.1"/>
    <property type="molecule type" value="Genomic_DNA"/>
</dbReference>
<protein>
    <submittedName>
        <fullName evidence="1">Uncharacterized protein</fullName>
    </submittedName>
</protein>
<name>A0A2M9YMJ6_9LEPT</name>
<gene>
    <name evidence="2" type="ORF">CH376_23520</name>
    <name evidence="1" type="ORF">CH380_13590</name>
</gene>